<dbReference type="GO" id="GO:0046872">
    <property type="term" value="F:metal ion binding"/>
    <property type="evidence" value="ECO:0007669"/>
    <property type="project" value="UniProtKB-KW"/>
</dbReference>
<dbReference type="RefSeq" id="WP_142584253.1">
    <property type="nucleotide sequence ID" value="NZ_CABFPH010000055.1"/>
</dbReference>
<dbReference type="InterPro" id="IPR050884">
    <property type="entry name" value="CNP_phosphodiesterase-III"/>
</dbReference>
<dbReference type="InterPro" id="IPR029052">
    <property type="entry name" value="Metallo-depent_PP-like"/>
</dbReference>
<dbReference type="SUPFAM" id="SSF56300">
    <property type="entry name" value="Metallo-dependent phosphatases"/>
    <property type="match status" value="1"/>
</dbReference>
<dbReference type="Proteomes" id="UP000410984">
    <property type="component" value="Unassembled WGS sequence"/>
</dbReference>
<dbReference type="PANTHER" id="PTHR42988">
    <property type="entry name" value="PHOSPHOHYDROLASE"/>
    <property type="match status" value="1"/>
</dbReference>
<keyword evidence="1" id="KW-0479">Metal-binding</keyword>
<evidence type="ECO:0000259" key="5">
    <source>
        <dbReference type="Pfam" id="PF00149"/>
    </source>
</evidence>
<comment type="similarity">
    <text evidence="4">Belongs to the cyclic nucleotide phosphodiesterase class-III family.</text>
</comment>
<keyword evidence="3" id="KW-0408">Iron</keyword>
<evidence type="ECO:0000313" key="7">
    <source>
        <dbReference type="Proteomes" id="UP000410984"/>
    </source>
</evidence>
<name>A0A509EFZ4_9HYPH</name>
<dbReference type="InterPro" id="IPR004843">
    <property type="entry name" value="Calcineurin-like_PHP"/>
</dbReference>
<feature type="domain" description="Calcineurin-like phosphoesterase" evidence="5">
    <location>
        <begin position="6"/>
        <end position="290"/>
    </location>
</feature>
<keyword evidence="2 6" id="KW-0378">Hydrolase</keyword>
<dbReference type="Gene3D" id="3.30.572.10">
    <property type="entry name" value="Thymidylate synthase/dCMP hydroxymethylase domain"/>
    <property type="match status" value="1"/>
</dbReference>
<gene>
    <name evidence="6" type="primary">cpdA_4</name>
    <name evidence="6" type="ORF">MET9862_03591</name>
</gene>
<dbReference type="GO" id="GO:0004115">
    <property type="term" value="F:3',5'-cyclic-AMP phosphodiesterase activity"/>
    <property type="evidence" value="ECO:0007669"/>
    <property type="project" value="UniProtKB-EC"/>
</dbReference>
<evidence type="ECO:0000256" key="2">
    <source>
        <dbReference type="ARBA" id="ARBA00022801"/>
    </source>
</evidence>
<dbReference type="PANTHER" id="PTHR42988:SF2">
    <property type="entry name" value="CYCLIC NUCLEOTIDE PHOSPHODIESTERASE CBUA0032-RELATED"/>
    <property type="match status" value="1"/>
</dbReference>
<dbReference type="Gene3D" id="3.60.21.10">
    <property type="match status" value="1"/>
</dbReference>
<dbReference type="OrthoDB" id="651281at2"/>
<dbReference type="Pfam" id="PF00149">
    <property type="entry name" value="Metallophos"/>
    <property type="match status" value="1"/>
</dbReference>
<reference evidence="6 7" key="1">
    <citation type="submission" date="2019-06" db="EMBL/GenBank/DDBJ databases">
        <authorList>
            <person name="Rodrigo-Torres L."/>
            <person name="Arahal R. D."/>
            <person name="Lucena T."/>
        </authorList>
    </citation>
    <scope>NUCLEOTIDE SEQUENCE [LARGE SCALE GENOMIC DNA]</scope>
    <source>
        <strain evidence="6 7">SB0023/3</strain>
    </source>
</reference>
<dbReference type="EC" id="3.1.4.53" evidence="6"/>
<keyword evidence="7" id="KW-1185">Reference proteome</keyword>
<dbReference type="SUPFAM" id="SSF55831">
    <property type="entry name" value="Thymidylate synthase/dCMP hydroxymethylase"/>
    <property type="match status" value="1"/>
</dbReference>
<proteinExistence type="inferred from homology"/>
<evidence type="ECO:0000256" key="3">
    <source>
        <dbReference type="ARBA" id="ARBA00023004"/>
    </source>
</evidence>
<organism evidence="6 7">
    <name type="scientific">Methylobacterium symbioticum</name>
    <dbReference type="NCBI Taxonomy" id="2584084"/>
    <lineage>
        <taxon>Bacteria</taxon>
        <taxon>Pseudomonadati</taxon>
        <taxon>Pseudomonadota</taxon>
        <taxon>Alphaproteobacteria</taxon>
        <taxon>Hyphomicrobiales</taxon>
        <taxon>Methylobacteriaceae</taxon>
        <taxon>Methylobacterium</taxon>
    </lineage>
</organism>
<evidence type="ECO:0000313" key="6">
    <source>
        <dbReference type="EMBL" id="VUD72982.1"/>
    </source>
</evidence>
<dbReference type="InterPro" id="IPR036926">
    <property type="entry name" value="Thymidate_synth/dCMP_Mease_sf"/>
</dbReference>
<dbReference type="AlphaFoldDB" id="A0A509EFZ4"/>
<dbReference type="EMBL" id="CABFPH010000055">
    <property type="protein sequence ID" value="VUD72982.1"/>
    <property type="molecule type" value="Genomic_DNA"/>
</dbReference>
<evidence type="ECO:0000256" key="1">
    <source>
        <dbReference type="ARBA" id="ARBA00022723"/>
    </source>
</evidence>
<evidence type="ECO:0000256" key="4">
    <source>
        <dbReference type="ARBA" id="ARBA00025742"/>
    </source>
</evidence>
<sequence length="741" mass="81838">MADRATFLHITDAHVSASGAPFERDDRKVDVGGLLAATREGPLELLFRRLAERLTRDSRTLDGVFFSGDAQSKGVAGGHELVFKLIAEHLGVASDHIVSVPGNHDVPRDADPGTAERYEDFVRVWSAAGCVVPWLDGIDGWPAIAEPGRHRLVAADRSWAVFPINTSNWSHVSSVLPEPLRSHWNTIPETLEPGDATVAAQLRSQLQALARYDMARVSEHQLEALRALVASTPQPDRGRQLRIAVMHHHLRSPSLREELKPFADMSNLEQVRAFLRGSGIGLVIHGHKHEHATYFDHIYAGDADDMHRVLVISGATFEVGRETDAVRLITLDGLPHTPEVKIEAIPLPRSGAEDLRPAPTIRRLWTTGVRPAETVLVSPGAPVIVEGTDLDEVYARALAIAGTNAKRGILIVHLDLPDDDGKTLPLPSAYAVPDDLQGDERQAWLRELVEWWQLDRSQLEPRIPYLHGARLRRYGGKIDQIARIIALLRTKPSTRAIAVLVDPFRDFAPNGAGEEFASFCLIEFRRRDADAGRIAVDAIAFYRAQEFERWWPINIAELRFLQREICEELGYRPGRITTIAADARTISRSPTQVAMPIVDRWLDQAPERLHLLADALVHKAVRGDAQASAVREWRRSLAELRTATNGFNSDGIPVAIEGLLTLAAYIEATATVGDAELPILARNLGDLARVNETFEHSTRSRAAFNRWSPVAQSLVTALERMTDTRLPDDRLKAAGGGEGAP</sequence>
<protein>
    <submittedName>
        <fullName evidence="6">3',5'-cyclic adenosine monophosphate phosphodiesterase CpdA</fullName>
        <ecNumber evidence="6">3.1.4.53</ecNumber>
    </submittedName>
</protein>
<accession>A0A509EFZ4</accession>